<evidence type="ECO:0000256" key="2">
    <source>
        <dbReference type="PIRSR" id="PIRSR620023-2"/>
    </source>
</evidence>
<evidence type="ECO:0000256" key="1">
    <source>
        <dbReference type="PIRSR" id="PIRSR620023-1"/>
    </source>
</evidence>
<dbReference type="Gene3D" id="3.40.50.11190">
    <property type="match status" value="1"/>
</dbReference>
<reference evidence="4 5" key="1">
    <citation type="submission" date="2018-08" db="EMBL/GenBank/DDBJ databases">
        <title>A genome reference for cultivated species of the human gut microbiota.</title>
        <authorList>
            <person name="Zou Y."/>
            <person name="Xue W."/>
            <person name="Luo G."/>
        </authorList>
    </citation>
    <scope>NUCLEOTIDE SEQUENCE [LARGE SCALE GENOMIC DNA]</scope>
    <source>
        <strain evidence="4 5">AF22-12AC</strain>
    </source>
</reference>
<gene>
    <name evidence="4" type="primary">pseG</name>
    <name evidence="4" type="ORF">DWX93_09555</name>
</gene>
<feature type="binding site" evidence="2">
    <location>
        <position position="254"/>
    </location>
    <ligand>
        <name>substrate</name>
    </ligand>
</feature>
<protein>
    <submittedName>
        <fullName evidence="4">UDP-2,4-diacetamido-2,4, 6-trideoxy-beta-L-altropyranose hydrolase</fullName>
        <ecNumber evidence="4">3.6.1.57</ecNumber>
    </submittedName>
</protein>
<feature type="binding site" evidence="2">
    <location>
        <position position="154"/>
    </location>
    <ligand>
        <name>substrate</name>
    </ligand>
</feature>
<dbReference type="PANTHER" id="PTHR21015:SF22">
    <property type="entry name" value="GLYCOSYLTRANSFERASE"/>
    <property type="match status" value="1"/>
</dbReference>
<dbReference type="RefSeq" id="WP_181977355.1">
    <property type="nucleotide sequence ID" value="NZ_JAQEDX010000013.1"/>
</dbReference>
<dbReference type="EMBL" id="QRVL01000007">
    <property type="protein sequence ID" value="RGS40355.1"/>
    <property type="molecule type" value="Genomic_DNA"/>
</dbReference>
<dbReference type="NCBIfam" id="TIGR03590">
    <property type="entry name" value="PseG"/>
    <property type="match status" value="1"/>
</dbReference>
<dbReference type="GO" id="GO:0016757">
    <property type="term" value="F:glycosyltransferase activity"/>
    <property type="evidence" value="ECO:0007669"/>
    <property type="project" value="InterPro"/>
</dbReference>
<feature type="domain" description="Glycosyl transferase family 1" evidence="3">
    <location>
        <begin position="165"/>
        <end position="277"/>
    </location>
</feature>
<evidence type="ECO:0000313" key="5">
    <source>
        <dbReference type="Proteomes" id="UP000266172"/>
    </source>
</evidence>
<dbReference type="Gene3D" id="3.40.50.2000">
    <property type="entry name" value="Glycogen Phosphorylase B"/>
    <property type="match status" value="1"/>
</dbReference>
<dbReference type="GO" id="GO:0016787">
    <property type="term" value="F:hydrolase activity"/>
    <property type="evidence" value="ECO:0007669"/>
    <property type="project" value="UniProtKB-KW"/>
</dbReference>
<accession>A0A395VAD0</accession>
<sequence>MIVFRVDANEQVATGHLMRTLSIASACRKRGLTCEFWLAEEKETERIAKAGFPYRILETRWDALEDELPVMKQRLQAQPVDWLVVDSYCATVRYLAELNRMVPVFYVDDFRREHYEVSALLQYIPCRERQKTPEGLHEKDGVQYLTGFLYAPLREEFSRLSFDKPREKSILLSTGGTDPYNMAGRILAYGTRMQELQDYLWHVIVGSMNRNENMLRELAAENPKIILHKNIPDMWRYMQQCEAAVSAGGTTLLELCACGIPTVCFAFADNQLEFAEEMAEHNLLIYAGDVREKDDAPHAICEKLVCYTKDAGKREQSFERMRRLVDGKGAERIAAFLQQYKRDV</sequence>
<dbReference type="EC" id="3.6.1.57" evidence="4"/>
<organism evidence="4 5">
    <name type="scientific">Roseburia hominis</name>
    <dbReference type="NCBI Taxonomy" id="301301"/>
    <lineage>
        <taxon>Bacteria</taxon>
        <taxon>Bacillati</taxon>
        <taxon>Bacillota</taxon>
        <taxon>Clostridia</taxon>
        <taxon>Lachnospirales</taxon>
        <taxon>Lachnospiraceae</taxon>
        <taxon>Roseburia</taxon>
    </lineage>
</organism>
<feature type="active site" description="Proton acceptor" evidence="1">
    <location>
        <position position="16"/>
    </location>
</feature>
<keyword evidence="4" id="KW-0378">Hydrolase</keyword>
<dbReference type="PANTHER" id="PTHR21015">
    <property type="entry name" value="UDP-N-ACETYLGLUCOSAMINE--N-ACETYLMURAMYL-(PENTAPEPTIDE) PYROPHOSPHORYL-UNDECAPRENOL N-ACETYLGLUCOSAMINE TRANSFERASE 1"/>
    <property type="match status" value="1"/>
</dbReference>
<dbReference type="InterPro" id="IPR020023">
    <property type="entry name" value="PseG"/>
</dbReference>
<dbReference type="Pfam" id="PF00534">
    <property type="entry name" value="Glycos_transf_1"/>
    <property type="match status" value="1"/>
</dbReference>
<dbReference type="Proteomes" id="UP000266172">
    <property type="component" value="Unassembled WGS sequence"/>
</dbReference>
<proteinExistence type="predicted"/>
<dbReference type="InterPro" id="IPR001296">
    <property type="entry name" value="Glyco_trans_1"/>
</dbReference>
<dbReference type="SUPFAM" id="SSF53756">
    <property type="entry name" value="UDP-Glycosyltransferase/glycogen phosphorylase"/>
    <property type="match status" value="1"/>
</dbReference>
<comment type="caution">
    <text evidence="4">The sequence shown here is derived from an EMBL/GenBank/DDBJ whole genome shotgun (WGS) entry which is preliminary data.</text>
</comment>
<evidence type="ECO:0000259" key="3">
    <source>
        <dbReference type="Pfam" id="PF00534"/>
    </source>
</evidence>
<evidence type="ECO:0000313" key="4">
    <source>
        <dbReference type="EMBL" id="RGS40355.1"/>
    </source>
</evidence>
<name>A0A395VAD0_9FIRM</name>
<dbReference type="AlphaFoldDB" id="A0A395VAD0"/>